<comment type="caution">
    <text evidence="7">The sequence shown here is derived from an EMBL/GenBank/DDBJ whole genome shotgun (WGS) entry which is preliminary data.</text>
</comment>
<evidence type="ECO:0000313" key="8">
    <source>
        <dbReference type="Proteomes" id="UP001163823"/>
    </source>
</evidence>
<evidence type="ECO:0000256" key="3">
    <source>
        <dbReference type="ARBA" id="ARBA00038471"/>
    </source>
</evidence>
<dbReference type="SUPFAM" id="SSF101148">
    <property type="entry name" value="Plant invertase/pectin methylesterase inhibitor"/>
    <property type="match status" value="1"/>
</dbReference>
<dbReference type="InterPro" id="IPR006501">
    <property type="entry name" value="Pectinesterase_inhib_dom"/>
</dbReference>
<dbReference type="PANTHER" id="PTHR36710:SF18">
    <property type="entry name" value="PECTINESTERASE INHIBITOR 5-RELATED"/>
    <property type="match status" value="1"/>
</dbReference>
<keyword evidence="8" id="KW-1185">Reference proteome</keyword>
<sequence>MNPISGIFLVLLLSQWSDQTHAKRALELSTTSTDLIIQVCSRALQKDMCKNILESDPESKGADIHGLDKIALKTALTNATNINNQINQLLNKESDVSDPKVEQGLSDCSKNYQDAIDQLEDSLAAIDSKGYNDVNTWVTAAIADAESCEQGFKDQKVKSPITPMNTLFSQLCNISLAITNVLVGASDPKQ</sequence>
<keyword evidence="2" id="KW-1015">Disulfide bond</keyword>
<dbReference type="PANTHER" id="PTHR36710">
    <property type="entry name" value="PECTINESTERASE INHIBITOR-LIKE"/>
    <property type="match status" value="1"/>
</dbReference>
<accession>A0AAD7QAP9</accession>
<feature type="domain" description="Pectinesterase inhibitor" evidence="6">
    <location>
        <begin position="31"/>
        <end position="178"/>
    </location>
</feature>
<feature type="coiled-coil region" evidence="4">
    <location>
        <begin position="72"/>
        <end position="129"/>
    </location>
</feature>
<evidence type="ECO:0000256" key="2">
    <source>
        <dbReference type="ARBA" id="ARBA00023157"/>
    </source>
</evidence>
<dbReference type="EMBL" id="JARAOO010000003">
    <property type="protein sequence ID" value="KAJ7977908.1"/>
    <property type="molecule type" value="Genomic_DNA"/>
</dbReference>
<evidence type="ECO:0000313" key="7">
    <source>
        <dbReference type="EMBL" id="KAJ7977908.1"/>
    </source>
</evidence>
<dbReference type="InterPro" id="IPR035513">
    <property type="entry name" value="Invertase/methylesterase_inhib"/>
</dbReference>
<proteinExistence type="inferred from homology"/>
<gene>
    <name evidence="7" type="ORF">O6P43_007464</name>
</gene>
<evidence type="ECO:0000256" key="5">
    <source>
        <dbReference type="SAM" id="SignalP"/>
    </source>
</evidence>
<dbReference type="NCBIfam" id="TIGR01614">
    <property type="entry name" value="PME_inhib"/>
    <property type="match status" value="1"/>
</dbReference>
<evidence type="ECO:0000259" key="6">
    <source>
        <dbReference type="SMART" id="SM00856"/>
    </source>
</evidence>
<dbReference type="SMART" id="SM00856">
    <property type="entry name" value="PMEI"/>
    <property type="match status" value="1"/>
</dbReference>
<name>A0AAD7QAP9_QUISA</name>
<dbReference type="InterPro" id="IPR052421">
    <property type="entry name" value="PCW_Enzyme_Inhibitor"/>
</dbReference>
<dbReference type="FunFam" id="1.20.140.40:FF:000002">
    <property type="entry name" value="Putative invertase inhibitor"/>
    <property type="match status" value="1"/>
</dbReference>
<reference evidence="7" key="1">
    <citation type="journal article" date="2023" name="Science">
        <title>Elucidation of the pathway for biosynthesis of saponin adjuvants from the soapbark tree.</title>
        <authorList>
            <person name="Reed J."/>
            <person name="Orme A."/>
            <person name="El-Demerdash A."/>
            <person name="Owen C."/>
            <person name="Martin L.B.B."/>
            <person name="Misra R.C."/>
            <person name="Kikuchi S."/>
            <person name="Rejzek M."/>
            <person name="Martin A.C."/>
            <person name="Harkess A."/>
            <person name="Leebens-Mack J."/>
            <person name="Louveau T."/>
            <person name="Stephenson M.J."/>
            <person name="Osbourn A."/>
        </authorList>
    </citation>
    <scope>NUCLEOTIDE SEQUENCE</scope>
    <source>
        <strain evidence="7">S10</strain>
    </source>
</reference>
<feature type="chain" id="PRO_5042057050" evidence="5">
    <location>
        <begin position="23"/>
        <end position="190"/>
    </location>
</feature>
<evidence type="ECO:0000256" key="4">
    <source>
        <dbReference type="SAM" id="Coils"/>
    </source>
</evidence>
<dbReference type="Gene3D" id="1.20.140.40">
    <property type="entry name" value="Invertase/pectin methylesterase inhibitor family protein"/>
    <property type="match status" value="1"/>
</dbReference>
<comment type="similarity">
    <text evidence="3">Belongs to the PMEI family.</text>
</comment>
<feature type="signal peptide" evidence="5">
    <location>
        <begin position="1"/>
        <end position="22"/>
    </location>
</feature>
<dbReference type="GO" id="GO:0004857">
    <property type="term" value="F:enzyme inhibitor activity"/>
    <property type="evidence" value="ECO:0007669"/>
    <property type="project" value="InterPro"/>
</dbReference>
<dbReference type="GO" id="GO:0005576">
    <property type="term" value="C:extracellular region"/>
    <property type="evidence" value="ECO:0007669"/>
    <property type="project" value="UniProtKB-ARBA"/>
</dbReference>
<dbReference type="KEGG" id="qsa:O6P43_007464"/>
<protein>
    <submittedName>
        <fullName evidence="7">Pectinesterase inhibitor</fullName>
    </submittedName>
</protein>
<keyword evidence="4" id="KW-0175">Coiled coil</keyword>
<dbReference type="CDD" id="cd15801">
    <property type="entry name" value="PMEI-like_1"/>
    <property type="match status" value="1"/>
</dbReference>
<dbReference type="AlphaFoldDB" id="A0AAD7QAP9"/>
<organism evidence="7 8">
    <name type="scientific">Quillaja saponaria</name>
    <name type="common">Soap bark tree</name>
    <dbReference type="NCBI Taxonomy" id="32244"/>
    <lineage>
        <taxon>Eukaryota</taxon>
        <taxon>Viridiplantae</taxon>
        <taxon>Streptophyta</taxon>
        <taxon>Embryophyta</taxon>
        <taxon>Tracheophyta</taxon>
        <taxon>Spermatophyta</taxon>
        <taxon>Magnoliopsida</taxon>
        <taxon>eudicotyledons</taxon>
        <taxon>Gunneridae</taxon>
        <taxon>Pentapetalae</taxon>
        <taxon>rosids</taxon>
        <taxon>fabids</taxon>
        <taxon>Fabales</taxon>
        <taxon>Quillajaceae</taxon>
        <taxon>Quillaja</taxon>
    </lineage>
</organism>
<dbReference type="Pfam" id="PF04043">
    <property type="entry name" value="PMEI"/>
    <property type="match status" value="1"/>
</dbReference>
<keyword evidence="1 5" id="KW-0732">Signal</keyword>
<dbReference type="Proteomes" id="UP001163823">
    <property type="component" value="Chromosome 3"/>
</dbReference>
<evidence type="ECO:0000256" key="1">
    <source>
        <dbReference type="ARBA" id="ARBA00022729"/>
    </source>
</evidence>